<evidence type="ECO:0000256" key="2">
    <source>
        <dbReference type="ARBA" id="ARBA00006856"/>
    </source>
</evidence>
<feature type="region of interest" description="Disordered" evidence="4">
    <location>
        <begin position="1"/>
        <end position="20"/>
    </location>
</feature>
<dbReference type="GO" id="GO:0005730">
    <property type="term" value="C:nucleolus"/>
    <property type="evidence" value="ECO:0007669"/>
    <property type="project" value="UniProtKB-SubCell"/>
</dbReference>
<evidence type="ECO:0000313" key="6">
    <source>
        <dbReference type="EMBL" id="TFK23605.1"/>
    </source>
</evidence>
<dbReference type="Gene3D" id="1.25.40.180">
    <property type="match status" value="1"/>
</dbReference>
<keyword evidence="7" id="KW-1185">Reference proteome</keyword>
<dbReference type="PANTHER" id="PTHR18034">
    <property type="entry name" value="CELL CYCLE CONTROL PROTEIN CWF22-RELATED"/>
    <property type="match status" value="1"/>
</dbReference>
<evidence type="ECO:0000256" key="1">
    <source>
        <dbReference type="ARBA" id="ARBA00004604"/>
    </source>
</evidence>
<dbReference type="InterPro" id="IPR003890">
    <property type="entry name" value="MIF4G-like_typ-3"/>
</dbReference>
<dbReference type="PROSITE" id="PS51366">
    <property type="entry name" value="MI"/>
    <property type="match status" value="1"/>
</dbReference>
<proteinExistence type="inferred from homology"/>
<sequence>MRGKNKPTGPRLPDTLQDQINEQGNLLHVVDLWTATETNDGHYRVGGPKRQVSRKDLRKQERTARKQHKAQYFSQQKSSAHPEESNKRPAEEHSESPRRKRSRNGPGPESGEDLTVQKAIPEVLQTIVKKKPPKKLDDPPKQNLQKTSTKKQLNPVLGMPKSQVEKQEDAYIRSLEKRLGYSRDKPKKKSAEDEDDGLDDLLDFADNLTYSLMNGEVEDDSDEEGEGFSEGSDEELGLGTDVEIDDTDASGDGESEEEESPSEYGDDGEWGGIDSTSETEPSIAAPEQGNKTPSAYIPPHLRKAQAAQAPSEALLKLTRQLKGLLNRMSEQNMSTILDGIEEIYRENTRNDVTSTLTNLILEGVSSHSVLLDSYVVLHAAFVSSLHKLIGIEFAAHFVQQLVTEYEKNYAGVSDPIDSRPNGGDDRGKECSNLIVLLSELYNFQVISSVLMFDIIRALLKGDILEFNVELLLKVFRNSGQQLRTDDPLVLKDIVEIVQEKTSGEEENLSSRTKFMLETLINLKNNKVKKLAEQNQGGAVVERMKKFLNGLSKTRQVDILQVHAHEPLRISLEDLHSAESKGKWWLVGAAWGGDPLVDRQANIQETAAAQKAARQEESDLLKLARKQGMNSDIRRSIFVVLMSSEDYIDACDRLSQLNLTEVQQREIIRVLLHCCGNEKSYNPYYSLIGEHLCKNSHSYKITIQFCLWDFLRDLGESKVGGEALVRNARDEDGFDLKNISRTRMKNLARCYAWWIAKDAVSLVILKPVDFTILKPQTKEFLKDLLTHVFISSQLSTPLISNDLGSLVLTRQRDSVESIFIKASRIDTLAMGIVYFMSEAFRNVKAEEVSNFLAWAVGLAKDTLQTGIGVIPNL</sequence>
<organism evidence="6 7">
    <name type="scientific">Coprinopsis marcescibilis</name>
    <name type="common">Agaric fungus</name>
    <name type="synonym">Psathyrella marcescibilis</name>
    <dbReference type="NCBI Taxonomy" id="230819"/>
    <lineage>
        <taxon>Eukaryota</taxon>
        <taxon>Fungi</taxon>
        <taxon>Dikarya</taxon>
        <taxon>Basidiomycota</taxon>
        <taxon>Agaricomycotina</taxon>
        <taxon>Agaricomycetes</taxon>
        <taxon>Agaricomycetidae</taxon>
        <taxon>Agaricales</taxon>
        <taxon>Agaricineae</taxon>
        <taxon>Psathyrellaceae</taxon>
        <taxon>Coprinopsis</taxon>
    </lineage>
</organism>
<dbReference type="AlphaFoldDB" id="A0A5C3KTT4"/>
<feature type="region of interest" description="Disordered" evidence="4">
    <location>
        <begin position="217"/>
        <end position="297"/>
    </location>
</feature>
<evidence type="ECO:0000313" key="7">
    <source>
        <dbReference type="Proteomes" id="UP000307440"/>
    </source>
</evidence>
<feature type="region of interest" description="Disordered" evidence="4">
    <location>
        <begin position="36"/>
        <end position="200"/>
    </location>
</feature>
<dbReference type="SUPFAM" id="SSF48371">
    <property type="entry name" value="ARM repeat"/>
    <property type="match status" value="1"/>
</dbReference>
<gene>
    <name evidence="6" type="ORF">FA15DRAFT_656561</name>
</gene>
<comment type="similarity">
    <text evidence="2">Belongs to the CWC22 family.</text>
</comment>
<dbReference type="InterPro" id="IPR016024">
    <property type="entry name" value="ARM-type_fold"/>
</dbReference>
<evidence type="ECO:0000256" key="4">
    <source>
        <dbReference type="SAM" id="MobiDB-lite"/>
    </source>
</evidence>
<dbReference type="STRING" id="230819.A0A5C3KTT4"/>
<dbReference type="Pfam" id="PF02854">
    <property type="entry name" value="MIF4G"/>
    <property type="match status" value="1"/>
</dbReference>
<dbReference type="GO" id="GO:0003723">
    <property type="term" value="F:RNA binding"/>
    <property type="evidence" value="ECO:0007669"/>
    <property type="project" value="InterPro"/>
</dbReference>
<dbReference type="OrthoDB" id="361797at2759"/>
<name>A0A5C3KTT4_COPMA</name>
<dbReference type="InterPro" id="IPR003891">
    <property type="entry name" value="Initiation_fac_eIF4g_MI"/>
</dbReference>
<comment type="subcellular location">
    <subcellularLocation>
        <location evidence="1">Nucleus</location>
        <location evidence="1">Nucleolus</location>
    </subcellularLocation>
</comment>
<dbReference type="SMART" id="SM00543">
    <property type="entry name" value="MIF4G"/>
    <property type="match status" value="1"/>
</dbReference>
<accession>A0A5C3KTT4</accession>
<dbReference type="Pfam" id="PF02847">
    <property type="entry name" value="MA3"/>
    <property type="match status" value="1"/>
</dbReference>
<feature type="domain" description="MI" evidence="5">
    <location>
        <begin position="631"/>
        <end position="769"/>
    </location>
</feature>
<dbReference type="PANTHER" id="PTHR18034:SF4">
    <property type="entry name" value="NUCLEOLAR MIF4G DOMAIN-CONTAINING PROTEIN 1"/>
    <property type="match status" value="1"/>
</dbReference>
<dbReference type="InterPro" id="IPR050781">
    <property type="entry name" value="CWC22_splicing_factor"/>
</dbReference>
<dbReference type="EMBL" id="ML210215">
    <property type="protein sequence ID" value="TFK23605.1"/>
    <property type="molecule type" value="Genomic_DNA"/>
</dbReference>
<feature type="compositionally biased region" description="Basic and acidic residues" evidence="4">
    <location>
        <begin position="163"/>
        <end position="184"/>
    </location>
</feature>
<keyword evidence="3" id="KW-0539">Nucleus</keyword>
<evidence type="ECO:0000256" key="3">
    <source>
        <dbReference type="ARBA" id="ARBA00023242"/>
    </source>
</evidence>
<evidence type="ECO:0000259" key="5">
    <source>
        <dbReference type="PROSITE" id="PS51366"/>
    </source>
</evidence>
<dbReference type="Proteomes" id="UP000307440">
    <property type="component" value="Unassembled WGS sequence"/>
</dbReference>
<feature type="compositionally biased region" description="Basic and acidic residues" evidence="4">
    <location>
        <begin position="80"/>
        <end position="97"/>
    </location>
</feature>
<dbReference type="GO" id="GO:0042274">
    <property type="term" value="P:ribosomal small subunit biogenesis"/>
    <property type="evidence" value="ECO:0007669"/>
    <property type="project" value="TreeGrafter"/>
</dbReference>
<feature type="compositionally biased region" description="Acidic residues" evidence="4">
    <location>
        <begin position="217"/>
        <end position="269"/>
    </location>
</feature>
<feature type="compositionally biased region" description="Polar residues" evidence="4">
    <location>
        <begin position="142"/>
        <end position="152"/>
    </location>
</feature>
<dbReference type="SMART" id="SM00544">
    <property type="entry name" value="MA3"/>
    <property type="match status" value="1"/>
</dbReference>
<protein>
    <recommendedName>
        <fullName evidence="5">MI domain-containing protein</fullName>
    </recommendedName>
</protein>
<feature type="compositionally biased region" description="Basic and acidic residues" evidence="4">
    <location>
        <begin position="53"/>
        <end position="64"/>
    </location>
</feature>
<reference evidence="6 7" key="1">
    <citation type="journal article" date="2019" name="Nat. Ecol. Evol.">
        <title>Megaphylogeny resolves global patterns of mushroom evolution.</title>
        <authorList>
            <person name="Varga T."/>
            <person name="Krizsan K."/>
            <person name="Foldi C."/>
            <person name="Dima B."/>
            <person name="Sanchez-Garcia M."/>
            <person name="Sanchez-Ramirez S."/>
            <person name="Szollosi G.J."/>
            <person name="Szarkandi J.G."/>
            <person name="Papp V."/>
            <person name="Albert L."/>
            <person name="Andreopoulos W."/>
            <person name="Angelini C."/>
            <person name="Antonin V."/>
            <person name="Barry K.W."/>
            <person name="Bougher N.L."/>
            <person name="Buchanan P."/>
            <person name="Buyck B."/>
            <person name="Bense V."/>
            <person name="Catcheside P."/>
            <person name="Chovatia M."/>
            <person name="Cooper J."/>
            <person name="Damon W."/>
            <person name="Desjardin D."/>
            <person name="Finy P."/>
            <person name="Geml J."/>
            <person name="Haridas S."/>
            <person name="Hughes K."/>
            <person name="Justo A."/>
            <person name="Karasinski D."/>
            <person name="Kautmanova I."/>
            <person name="Kiss B."/>
            <person name="Kocsube S."/>
            <person name="Kotiranta H."/>
            <person name="LaButti K.M."/>
            <person name="Lechner B.E."/>
            <person name="Liimatainen K."/>
            <person name="Lipzen A."/>
            <person name="Lukacs Z."/>
            <person name="Mihaltcheva S."/>
            <person name="Morgado L.N."/>
            <person name="Niskanen T."/>
            <person name="Noordeloos M.E."/>
            <person name="Ohm R.A."/>
            <person name="Ortiz-Santana B."/>
            <person name="Ovrebo C."/>
            <person name="Racz N."/>
            <person name="Riley R."/>
            <person name="Savchenko A."/>
            <person name="Shiryaev A."/>
            <person name="Soop K."/>
            <person name="Spirin V."/>
            <person name="Szebenyi C."/>
            <person name="Tomsovsky M."/>
            <person name="Tulloss R.E."/>
            <person name="Uehling J."/>
            <person name="Grigoriev I.V."/>
            <person name="Vagvolgyi C."/>
            <person name="Papp T."/>
            <person name="Martin F.M."/>
            <person name="Miettinen O."/>
            <person name="Hibbett D.S."/>
            <person name="Nagy L.G."/>
        </authorList>
    </citation>
    <scope>NUCLEOTIDE SEQUENCE [LARGE SCALE GENOMIC DNA]</scope>
    <source>
        <strain evidence="6 7">CBS 121175</strain>
    </source>
</reference>